<dbReference type="Pfam" id="PF13305">
    <property type="entry name" value="TetR_C_33"/>
    <property type="match status" value="1"/>
</dbReference>
<feature type="domain" description="HTH-type transcriptional regulator MT1864/Rv1816-like C-terminal" evidence="4">
    <location>
        <begin position="86"/>
        <end position="184"/>
    </location>
</feature>
<proteinExistence type="predicted"/>
<dbReference type="AlphaFoldDB" id="A0A6L6HRV3"/>
<keyword evidence="2" id="KW-0804">Transcription</keyword>
<keyword evidence="1" id="KW-0805">Transcription regulation</keyword>
<accession>A0A6L6HRV3</accession>
<evidence type="ECO:0000313" key="5">
    <source>
        <dbReference type="EMBL" id="MTE01847.1"/>
    </source>
</evidence>
<dbReference type="InterPro" id="IPR036271">
    <property type="entry name" value="Tet_transcr_reg_TetR-rel_C_sf"/>
</dbReference>
<dbReference type="Proteomes" id="UP000481417">
    <property type="component" value="Unassembled WGS sequence"/>
</dbReference>
<feature type="region of interest" description="Disordered" evidence="3">
    <location>
        <begin position="203"/>
        <end position="222"/>
    </location>
</feature>
<gene>
    <name evidence="5" type="ORF">GIY56_16275</name>
</gene>
<evidence type="ECO:0000259" key="4">
    <source>
        <dbReference type="Pfam" id="PF13305"/>
    </source>
</evidence>
<evidence type="ECO:0000256" key="2">
    <source>
        <dbReference type="ARBA" id="ARBA00023163"/>
    </source>
</evidence>
<protein>
    <recommendedName>
        <fullName evidence="4">HTH-type transcriptional regulator MT1864/Rv1816-like C-terminal domain-containing protein</fullName>
    </recommendedName>
</protein>
<dbReference type="RefSeq" id="WP_154765922.1">
    <property type="nucleotide sequence ID" value="NZ_WMBT01000017.1"/>
</dbReference>
<sequence length="222" mass="24845">MNAPFHPGQHLLSDAISTASRLAAKTGELPDLKTLAKELGVEEDLLKQVIFDREHLVAAMADVALQRLLHTITQEMARRSSPVDQLEAIAVAYVDWARLYPQEFRLVGEMPAHVFENHPRLLQYEQSVHALVMKILQRAQEEGYLDPDEDLVMLRAMSHTYMYGVITKMLLGDLNRWTPGSTDQDAARTAVQVFNRKMFRSPASCSDARGAGAGSQPHLELV</sequence>
<evidence type="ECO:0000313" key="6">
    <source>
        <dbReference type="Proteomes" id="UP000481417"/>
    </source>
</evidence>
<comment type="caution">
    <text evidence="5">The sequence shown here is derived from an EMBL/GenBank/DDBJ whole genome shotgun (WGS) entry which is preliminary data.</text>
</comment>
<dbReference type="InterPro" id="IPR025996">
    <property type="entry name" value="MT1864/Rv1816-like_C"/>
</dbReference>
<name>A0A6L6HRV3_9RHOB</name>
<evidence type="ECO:0000256" key="1">
    <source>
        <dbReference type="ARBA" id="ARBA00023015"/>
    </source>
</evidence>
<dbReference type="SUPFAM" id="SSF48498">
    <property type="entry name" value="Tetracyclin repressor-like, C-terminal domain"/>
    <property type="match status" value="1"/>
</dbReference>
<organism evidence="5 6">
    <name type="scientific">Paracoccus lichenicola</name>
    <dbReference type="NCBI Taxonomy" id="2665644"/>
    <lineage>
        <taxon>Bacteria</taxon>
        <taxon>Pseudomonadati</taxon>
        <taxon>Pseudomonadota</taxon>
        <taxon>Alphaproteobacteria</taxon>
        <taxon>Rhodobacterales</taxon>
        <taxon>Paracoccaceae</taxon>
        <taxon>Paracoccus</taxon>
    </lineage>
</organism>
<keyword evidence="6" id="KW-1185">Reference proteome</keyword>
<evidence type="ECO:0000256" key="3">
    <source>
        <dbReference type="SAM" id="MobiDB-lite"/>
    </source>
</evidence>
<dbReference type="EMBL" id="WMBT01000017">
    <property type="protein sequence ID" value="MTE01847.1"/>
    <property type="molecule type" value="Genomic_DNA"/>
</dbReference>
<dbReference type="Gene3D" id="1.10.357.10">
    <property type="entry name" value="Tetracycline Repressor, domain 2"/>
    <property type="match status" value="1"/>
</dbReference>
<reference evidence="5 6" key="1">
    <citation type="submission" date="2019-11" db="EMBL/GenBank/DDBJ databases">
        <authorList>
            <person name="Lang L."/>
        </authorList>
    </citation>
    <scope>NUCLEOTIDE SEQUENCE [LARGE SCALE GENOMIC DNA]</scope>
    <source>
        <strain evidence="5 6">YIM 132242</strain>
    </source>
</reference>